<accession>A0A9P8EQV2</accession>
<reference evidence="2" key="2">
    <citation type="submission" date="2021-08" db="EMBL/GenBank/DDBJ databases">
        <authorList>
            <person name="Gostincar C."/>
            <person name="Sun X."/>
            <person name="Song Z."/>
            <person name="Gunde-Cimerman N."/>
        </authorList>
    </citation>
    <scope>NUCLEOTIDE SEQUENCE</scope>
    <source>
        <strain evidence="2">EXF-9911</strain>
    </source>
</reference>
<feature type="signal peptide" evidence="1">
    <location>
        <begin position="1"/>
        <end position="21"/>
    </location>
</feature>
<evidence type="ECO:0000313" key="3">
    <source>
        <dbReference type="Proteomes" id="UP000779574"/>
    </source>
</evidence>
<name>A0A9P8EQV2_AURME</name>
<feature type="non-terminal residue" evidence="2">
    <location>
        <position position="200"/>
    </location>
</feature>
<sequence>MHYSRGILTFLTLLLASQVQAQIDGTNLTLAFSALESRIWGNNSPSFSMWGRPKPPYQTCFNLADLFGNTSSFWDYTIEHAENYNPQANFTTLSYKQLNGTGLAIGKDAARLVKVWPLEDCRESESLPWYGFSCQDNGTSYDIPDGIKSFSILDRAVSGNEDQGHCWTWAIDGRSAASINFKGCFAAMTVAVLSAIFLAL</sequence>
<dbReference type="Proteomes" id="UP000779574">
    <property type="component" value="Unassembled WGS sequence"/>
</dbReference>
<proteinExistence type="predicted"/>
<feature type="chain" id="PRO_5040140989" description="SSCRP protein" evidence="1">
    <location>
        <begin position="22"/>
        <end position="200"/>
    </location>
</feature>
<dbReference type="OrthoDB" id="3903652at2759"/>
<evidence type="ECO:0000256" key="1">
    <source>
        <dbReference type="SAM" id="SignalP"/>
    </source>
</evidence>
<evidence type="ECO:0008006" key="4">
    <source>
        <dbReference type="Google" id="ProtNLM"/>
    </source>
</evidence>
<reference evidence="2" key="1">
    <citation type="journal article" date="2021" name="J Fungi (Basel)">
        <title>Virulence traits and population genomics of the black yeast Aureobasidium melanogenum.</title>
        <authorList>
            <person name="Cernosa A."/>
            <person name="Sun X."/>
            <person name="Gostincar C."/>
            <person name="Fang C."/>
            <person name="Gunde-Cimerman N."/>
            <person name="Song Z."/>
        </authorList>
    </citation>
    <scope>NUCLEOTIDE SEQUENCE</scope>
    <source>
        <strain evidence="2">EXF-9911</strain>
    </source>
</reference>
<evidence type="ECO:0000313" key="2">
    <source>
        <dbReference type="EMBL" id="KAG9695649.1"/>
    </source>
</evidence>
<gene>
    <name evidence="2" type="ORF">KCU76_g4303</name>
</gene>
<comment type="caution">
    <text evidence="2">The sequence shown here is derived from an EMBL/GenBank/DDBJ whole genome shotgun (WGS) entry which is preliminary data.</text>
</comment>
<organism evidence="2 3">
    <name type="scientific">Aureobasidium melanogenum</name>
    <name type="common">Aureobasidium pullulans var. melanogenum</name>
    <dbReference type="NCBI Taxonomy" id="46634"/>
    <lineage>
        <taxon>Eukaryota</taxon>
        <taxon>Fungi</taxon>
        <taxon>Dikarya</taxon>
        <taxon>Ascomycota</taxon>
        <taxon>Pezizomycotina</taxon>
        <taxon>Dothideomycetes</taxon>
        <taxon>Dothideomycetidae</taxon>
        <taxon>Dothideales</taxon>
        <taxon>Saccotheciaceae</taxon>
        <taxon>Aureobasidium</taxon>
    </lineage>
</organism>
<protein>
    <recommendedName>
        <fullName evidence="4">SSCRP protein</fullName>
    </recommendedName>
</protein>
<dbReference type="AlphaFoldDB" id="A0A9P8EQV2"/>
<dbReference type="EMBL" id="JAHFXF010000124">
    <property type="protein sequence ID" value="KAG9695649.1"/>
    <property type="molecule type" value="Genomic_DNA"/>
</dbReference>
<keyword evidence="1" id="KW-0732">Signal</keyword>